<dbReference type="AlphaFoldDB" id="F4XQB4"/>
<sequence>MPQQIIYALQFSGQAVPQNDQGTVLKATTHAPSSKITSVVKQGVDAQIQTVEGGVAQFSSTVEFLTDNTFTESGTITFGQGNSLRFGTVGQGAIGPSPEEGVSHGVVSWRLMKGTGVFENARGFITSNFTVGAEGEVTDNQFGVIYLM</sequence>
<dbReference type="RefSeq" id="WP_008182654.1">
    <property type="nucleotide sequence ID" value="NZ_GL890857.1"/>
</dbReference>
<organism evidence="1 2">
    <name type="scientific">Moorena producens 3L</name>
    <dbReference type="NCBI Taxonomy" id="489825"/>
    <lineage>
        <taxon>Bacteria</taxon>
        <taxon>Bacillati</taxon>
        <taxon>Cyanobacteriota</taxon>
        <taxon>Cyanophyceae</taxon>
        <taxon>Coleofasciculales</taxon>
        <taxon>Coleofasciculaceae</taxon>
        <taxon>Moorena</taxon>
    </lineage>
</organism>
<dbReference type="EMBL" id="GL890857">
    <property type="protein sequence ID" value="EGJ33216.1"/>
    <property type="molecule type" value="Genomic_DNA"/>
</dbReference>
<name>F4XQB4_9CYAN</name>
<dbReference type="eggNOG" id="ENOG5033GKD">
    <property type="taxonomic scope" value="Bacteria"/>
</dbReference>
<proteinExistence type="predicted"/>
<accession>F4XQB4</accession>
<keyword evidence="2" id="KW-1185">Reference proteome</keyword>
<dbReference type="HOGENOM" id="CLU_1757627_0_0_3"/>
<gene>
    <name evidence="1" type="ORF">LYNGBM3L_42390</name>
</gene>
<protein>
    <submittedName>
        <fullName evidence="1">Uncharacterized protein</fullName>
    </submittedName>
</protein>
<dbReference type="Proteomes" id="UP000003959">
    <property type="component" value="Unassembled WGS sequence"/>
</dbReference>
<evidence type="ECO:0000313" key="1">
    <source>
        <dbReference type="EMBL" id="EGJ33216.1"/>
    </source>
</evidence>
<reference evidence="2" key="1">
    <citation type="journal article" date="2011" name="Proc. Natl. Acad. Sci. U.S.A.">
        <title>Genomic insights into the physiology and ecology of the marine filamentous cyanobacterium Lyngbya majuscula.</title>
        <authorList>
            <person name="Jones A.C."/>
            <person name="Monroe E.A."/>
            <person name="Podell S."/>
            <person name="Hess W.R."/>
            <person name="Klages S."/>
            <person name="Esquenazi E."/>
            <person name="Niessen S."/>
            <person name="Hoover H."/>
            <person name="Rothmann M."/>
            <person name="Lasken R.S."/>
            <person name="Yates J.R.III."/>
            <person name="Reinhardt R."/>
            <person name="Kube M."/>
            <person name="Burkart M.D."/>
            <person name="Allen E.E."/>
            <person name="Dorrestein P.C."/>
            <person name="Gerwick W.H."/>
            <person name="Gerwick L."/>
        </authorList>
    </citation>
    <scope>NUCLEOTIDE SEQUENCE [LARGE SCALE GENOMIC DNA]</scope>
    <source>
        <strain evidence="2">3L</strain>
    </source>
</reference>
<evidence type="ECO:0000313" key="2">
    <source>
        <dbReference type="Proteomes" id="UP000003959"/>
    </source>
</evidence>
<dbReference type="OrthoDB" id="10002766at2"/>